<dbReference type="AlphaFoldDB" id="A0A8S3YYI4"/>
<dbReference type="InterPro" id="IPR049883">
    <property type="entry name" value="NOTCH1_EGF-like"/>
</dbReference>
<dbReference type="GO" id="GO:0007219">
    <property type="term" value="P:Notch signaling pathway"/>
    <property type="evidence" value="ECO:0007669"/>
    <property type="project" value="InterPro"/>
</dbReference>
<keyword evidence="18" id="KW-1185">Reference proteome</keyword>
<evidence type="ECO:0000259" key="16">
    <source>
        <dbReference type="PROSITE" id="PS51051"/>
    </source>
</evidence>
<dbReference type="FunFam" id="2.10.25.10:FF:000472">
    <property type="entry name" value="Uncharacterized protein, isoform A"/>
    <property type="match status" value="1"/>
</dbReference>
<comment type="function">
    <text evidence="14">Putative Notch ligand involved in the mediation of Notch signaling.</text>
</comment>
<evidence type="ECO:0000256" key="12">
    <source>
        <dbReference type="PROSITE-ProRule" id="PRU00076"/>
    </source>
</evidence>
<dbReference type="SUPFAM" id="SSF57184">
    <property type="entry name" value="Growth factor receptor domain"/>
    <property type="match status" value="1"/>
</dbReference>
<keyword evidence="9 14" id="KW-0472">Membrane</keyword>
<dbReference type="InterPro" id="IPR001774">
    <property type="entry name" value="DSL"/>
</dbReference>
<sequence length="357" mass="39480">MFSSRTITLILATSDAFVSLRFLTFWNPRGRGSNGHCCDGKFFFCGSQCDHSFTICLDRADGVADSVSYCSYGKTVSREIANANHITFGDRIGVIANPVVFRINSWPGRARLKIHVVDVDEHTFDDDVDFLQTVMTLSPVDGRSRVHFTLKNRVQLAIDAQIYCGHHYYGSSCSQYCAPRDDFVGHYTCDPQYGTKICLTGYTGDTCSVNVDDCLPSPCHNGAICHDLVDDFLCSCPDGFTGKLCDEDINECQLSPCKNNGTCVNTDGGHHCDCLLGFHGNDCSLDVDECNQYPCKNDGVCTNVHGGYIKIYFCSTGYNCEHNINECLEEICKNGGTCTDLEGHFECTCTEFWEGKT</sequence>
<comment type="caution">
    <text evidence="12">Lacks conserved residue(s) required for the propagation of feature annotation.</text>
</comment>
<dbReference type="PROSITE" id="PS51051">
    <property type="entry name" value="DSL"/>
    <property type="match status" value="1"/>
</dbReference>
<dbReference type="Pfam" id="PF07645">
    <property type="entry name" value="EGF_CA"/>
    <property type="match status" value="1"/>
</dbReference>
<evidence type="ECO:0000256" key="10">
    <source>
        <dbReference type="ARBA" id="ARBA00023157"/>
    </source>
</evidence>
<feature type="domain" description="EGF-like" evidence="15">
    <location>
        <begin position="323"/>
        <end position="357"/>
    </location>
</feature>
<evidence type="ECO:0000256" key="5">
    <source>
        <dbReference type="ARBA" id="ARBA00022729"/>
    </source>
</evidence>
<dbReference type="InterPro" id="IPR011651">
    <property type="entry name" value="Notch_ligand_N"/>
</dbReference>
<dbReference type="PROSITE" id="PS00010">
    <property type="entry name" value="ASX_HYDROXYL"/>
    <property type="match status" value="2"/>
</dbReference>
<dbReference type="Proteomes" id="UP000678393">
    <property type="component" value="Unassembled WGS sequence"/>
</dbReference>
<gene>
    <name evidence="17" type="ORF">CUNI_LOCUS6273</name>
</gene>
<feature type="domain" description="EGF-like" evidence="15">
    <location>
        <begin position="248"/>
        <end position="284"/>
    </location>
</feature>
<dbReference type="CDD" id="cd00054">
    <property type="entry name" value="EGF_CA"/>
    <property type="match status" value="3"/>
</dbReference>
<feature type="disulfide bond" evidence="12">
    <location>
        <begin position="274"/>
        <end position="283"/>
    </location>
</feature>
<evidence type="ECO:0000256" key="2">
    <source>
        <dbReference type="ARBA" id="ARBA00022473"/>
    </source>
</evidence>
<evidence type="ECO:0000313" key="18">
    <source>
        <dbReference type="Proteomes" id="UP000678393"/>
    </source>
</evidence>
<evidence type="ECO:0000256" key="1">
    <source>
        <dbReference type="ARBA" id="ARBA00004479"/>
    </source>
</evidence>
<dbReference type="GO" id="GO:0016020">
    <property type="term" value="C:membrane"/>
    <property type="evidence" value="ECO:0007669"/>
    <property type="project" value="UniProtKB-SubCell"/>
</dbReference>
<feature type="domain" description="DSL" evidence="16">
    <location>
        <begin position="162"/>
        <end position="207"/>
    </location>
</feature>
<feature type="disulfide bond" evidence="13">
    <location>
        <begin position="198"/>
        <end position="207"/>
    </location>
</feature>
<dbReference type="Pfam" id="PF07657">
    <property type="entry name" value="MNNL"/>
    <property type="match status" value="1"/>
</dbReference>
<keyword evidence="10 12" id="KW-1015">Disulfide bond</keyword>
<dbReference type="EMBL" id="CAJHNH020000956">
    <property type="protein sequence ID" value="CAG5120715.1"/>
    <property type="molecule type" value="Genomic_DNA"/>
</dbReference>
<keyword evidence="11" id="KW-0325">Glycoprotein</keyword>
<dbReference type="InterPro" id="IPR001881">
    <property type="entry name" value="EGF-like_Ca-bd_dom"/>
</dbReference>
<feature type="non-terminal residue" evidence="17">
    <location>
        <position position="1"/>
    </location>
</feature>
<protein>
    <recommendedName>
        <fullName evidence="14">Delta-like protein</fullName>
    </recommendedName>
</protein>
<keyword evidence="2 14" id="KW-0217">Developmental protein</keyword>
<keyword evidence="6 14" id="KW-0677">Repeat</keyword>
<dbReference type="PROSITE" id="PS01187">
    <property type="entry name" value="EGF_CA"/>
    <property type="match status" value="1"/>
</dbReference>
<dbReference type="GO" id="GO:0005509">
    <property type="term" value="F:calcium ion binding"/>
    <property type="evidence" value="ECO:0007669"/>
    <property type="project" value="InterPro"/>
</dbReference>
<dbReference type="Gene3D" id="2.60.40.3510">
    <property type="match status" value="1"/>
</dbReference>
<evidence type="ECO:0000256" key="7">
    <source>
        <dbReference type="ARBA" id="ARBA00022837"/>
    </source>
</evidence>
<evidence type="ECO:0000256" key="13">
    <source>
        <dbReference type="PROSITE-ProRule" id="PRU00377"/>
    </source>
</evidence>
<keyword evidence="4 14" id="KW-0812">Transmembrane</keyword>
<feature type="disulfide bond" evidence="12">
    <location>
        <begin position="236"/>
        <end position="245"/>
    </location>
</feature>
<keyword evidence="8 14" id="KW-1133">Transmembrane helix</keyword>
<feature type="disulfide bond" evidence="13">
    <location>
        <begin position="164"/>
        <end position="173"/>
    </location>
</feature>
<evidence type="ECO:0000256" key="11">
    <source>
        <dbReference type="ARBA" id="ARBA00023180"/>
    </source>
</evidence>
<dbReference type="SMART" id="SM00051">
    <property type="entry name" value="DSL"/>
    <property type="match status" value="1"/>
</dbReference>
<evidence type="ECO:0000256" key="14">
    <source>
        <dbReference type="RuleBase" id="RU280815"/>
    </source>
</evidence>
<dbReference type="InterPro" id="IPR000742">
    <property type="entry name" value="EGF"/>
</dbReference>
<reference evidence="17" key="1">
    <citation type="submission" date="2021-04" db="EMBL/GenBank/DDBJ databases">
        <authorList>
            <consortium name="Molecular Ecology Group"/>
        </authorList>
    </citation>
    <scope>NUCLEOTIDE SEQUENCE</scope>
</reference>
<evidence type="ECO:0000256" key="4">
    <source>
        <dbReference type="ARBA" id="ARBA00022692"/>
    </source>
</evidence>
<evidence type="ECO:0000259" key="15">
    <source>
        <dbReference type="PROSITE" id="PS50026"/>
    </source>
</evidence>
<evidence type="ECO:0000313" key="17">
    <source>
        <dbReference type="EMBL" id="CAG5120715.1"/>
    </source>
</evidence>
<dbReference type="PANTHER" id="PTHR12916:SF4">
    <property type="entry name" value="UNINFLATABLE, ISOFORM C"/>
    <property type="match status" value="1"/>
</dbReference>
<dbReference type="Gene3D" id="2.10.25.140">
    <property type="match status" value="1"/>
</dbReference>
<feature type="disulfide bond" evidence="13">
    <location>
        <begin position="177"/>
        <end position="189"/>
    </location>
</feature>
<feature type="domain" description="EGF-like" evidence="15">
    <location>
        <begin position="286"/>
        <end position="315"/>
    </location>
</feature>
<keyword evidence="3 12" id="KW-0245">EGF-like domain</keyword>
<organism evidence="17 18">
    <name type="scientific">Candidula unifasciata</name>
    <dbReference type="NCBI Taxonomy" id="100452"/>
    <lineage>
        <taxon>Eukaryota</taxon>
        <taxon>Metazoa</taxon>
        <taxon>Spiralia</taxon>
        <taxon>Lophotrochozoa</taxon>
        <taxon>Mollusca</taxon>
        <taxon>Gastropoda</taxon>
        <taxon>Heterobranchia</taxon>
        <taxon>Euthyneura</taxon>
        <taxon>Panpulmonata</taxon>
        <taxon>Eupulmonata</taxon>
        <taxon>Stylommatophora</taxon>
        <taxon>Helicina</taxon>
        <taxon>Helicoidea</taxon>
        <taxon>Geomitridae</taxon>
        <taxon>Candidula</taxon>
    </lineage>
</organism>
<evidence type="ECO:0000256" key="8">
    <source>
        <dbReference type="ARBA" id="ARBA00022989"/>
    </source>
</evidence>
<evidence type="ECO:0000256" key="3">
    <source>
        <dbReference type="ARBA" id="ARBA00022536"/>
    </source>
</evidence>
<dbReference type="GO" id="GO:0005112">
    <property type="term" value="F:Notch binding"/>
    <property type="evidence" value="ECO:0007669"/>
    <property type="project" value="TreeGrafter"/>
</dbReference>
<dbReference type="InterPro" id="IPR013032">
    <property type="entry name" value="EGF-like_CS"/>
</dbReference>
<dbReference type="PRINTS" id="PR00010">
    <property type="entry name" value="EGFBLOOD"/>
</dbReference>
<dbReference type="PROSITE" id="PS01186">
    <property type="entry name" value="EGF_2"/>
    <property type="match status" value="2"/>
</dbReference>
<accession>A0A8S3YYI4</accession>
<dbReference type="PANTHER" id="PTHR12916">
    <property type="entry name" value="CYTOCHROME C OXIDASE POLYPEPTIDE VIC-2"/>
    <property type="match status" value="1"/>
</dbReference>
<proteinExistence type="predicted"/>
<dbReference type="PROSITE" id="PS50026">
    <property type="entry name" value="EGF_3"/>
    <property type="match status" value="4"/>
</dbReference>
<evidence type="ECO:0000256" key="6">
    <source>
        <dbReference type="ARBA" id="ARBA00022737"/>
    </source>
</evidence>
<dbReference type="FunFam" id="2.10.25.140:FF:000001">
    <property type="entry name" value="Delta-like protein"/>
    <property type="match status" value="1"/>
</dbReference>
<dbReference type="Pfam" id="PF12661">
    <property type="entry name" value="hEGF"/>
    <property type="match status" value="1"/>
</dbReference>
<keyword evidence="7" id="KW-0106">Calcium</keyword>
<feature type="domain" description="EGF-like" evidence="15">
    <location>
        <begin position="210"/>
        <end position="246"/>
    </location>
</feature>
<dbReference type="Pfam" id="PF01414">
    <property type="entry name" value="DSL"/>
    <property type="match status" value="1"/>
</dbReference>
<dbReference type="SMART" id="SM00179">
    <property type="entry name" value="EGF_CA"/>
    <property type="match status" value="4"/>
</dbReference>
<name>A0A8S3YYI4_9EUPU</name>
<comment type="caution">
    <text evidence="17">The sequence shown here is derived from an EMBL/GenBank/DDBJ whole genome shotgun (WGS) entry which is preliminary data.</text>
</comment>
<dbReference type="FunFam" id="2.10.25.10:FF:000125">
    <property type="entry name" value="Neurogenic locus notch protein-like"/>
    <property type="match status" value="1"/>
</dbReference>
<dbReference type="InterPro" id="IPR009030">
    <property type="entry name" value="Growth_fac_rcpt_cys_sf"/>
</dbReference>
<dbReference type="Pfam" id="PF00008">
    <property type="entry name" value="EGF"/>
    <property type="match status" value="2"/>
</dbReference>
<dbReference type="SMART" id="SM00181">
    <property type="entry name" value="EGF"/>
    <property type="match status" value="3"/>
</dbReference>
<dbReference type="Gene3D" id="2.10.25.10">
    <property type="entry name" value="Laminin"/>
    <property type="match status" value="4"/>
</dbReference>
<comment type="subcellular location">
    <subcellularLocation>
        <location evidence="1 14">Membrane</location>
        <topology evidence="1 14">Single-pass type I membrane protein</topology>
    </subcellularLocation>
</comment>
<keyword evidence="5 14" id="KW-0732">Signal</keyword>
<dbReference type="InterPro" id="IPR018097">
    <property type="entry name" value="EGF_Ca-bd_CS"/>
</dbReference>
<dbReference type="InterPro" id="IPR000152">
    <property type="entry name" value="EGF-type_Asp/Asn_hydroxyl_site"/>
</dbReference>
<dbReference type="OrthoDB" id="5953235at2759"/>
<evidence type="ECO:0000256" key="9">
    <source>
        <dbReference type="ARBA" id="ARBA00023136"/>
    </source>
</evidence>
<dbReference type="SUPFAM" id="SSF57196">
    <property type="entry name" value="EGF/Laminin"/>
    <property type="match status" value="2"/>
</dbReference>
<dbReference type="PROSITE" id="PS00022">
    <property type="entry name" value="EGF_1"/>
    <property type="match status" value="2"/>
</dbReference>